<dbReference type="Proteomes" id="UP000823775">
    <property type="component" value="Unassembled WGS sequence"/>
</dbReference>
<gene>
    <name evidence="6" type="ORF">HAX54_037076</name>
</gene>
<keyword evidence="7" id="KW-1185">Reference proteome</keyword>
<keyword evidence="2" id="KW-0539">Nucleus</keyword>
<dbReference type="PANTHER" id="PTHR12585:SF69">
    <property type="entry name" value="FI11703P"/>
    <property type="match status" value="1"/>
</dbReference>
<proteinExistence type="predicted"/>
<name>A0ABS8SGX7_DATST</name>
<feature type="domain" description="Rad21/Rec8-like protein N-terminal" evidence="5">
    <location>
        <begin position="1"/>
        <end position="101"/>
    </location>
</feature>
<dbReference type="EMBL" id="JACEIK010000494">
    <property type="protein sequence ID" value="MCD7458055.1"/>
    <property type="molecule type" value="Genomic_DNA"/>
</dbReference>
<feature type="region of interest" description="Disordered" evidence="3">
    <location>
        <begin position="370"/>
        <end position="390"/>
    </location>
</feature>
<keyword evidence="4" id="KW-0812">Transmembrane</keyword>
<dbReference type="Pfam" id="PF04825">
    <property type="entry name" value="Rad21_Rec8_N"/>
    <property type="match status" value="1"/>
</dbReference>
<evidence type="ECO:0000259" key="5">
    <source>
        <dbReference type="Pfam" id="PF04825"/>
    </source>
</evidence>
<comment type="subcellular location">
    <subcellularLocation>
        <location evidence="1">Nucleus</location>
    </subcellularLocation>
</comment>
<evidence type="ECO:0000313" key="7">
    <source>
        <dbReference type="Proteomes" id="UP000823775"/>
    </source>
</evidence>
<accession>A0ABS8SGX7</accession>
<evidence type="ECO:0000313" key="6">
    <source>
        <dbReference type="EMBL" id="MCD7458055.1"/>
    </source>
</evidence>
<dbReference type="PANTHER" id="PTHR12585">
    <property type="entry name" value="SCC1 / RAD21 FAMILY MEMBER"/>
    <property type="match status" value="1"/>
</dbReference>
<dbReference type="InterPro" id="IPR006910">
    <property type="entry name" value="Rad21_Rec8_N"/>
</dbReference>
<evidence type="ECO:0000256" key="2">
    <source>
        <dbReference type="ARBA" id="ARBA00023242"/>
    </source>
</evidence>
<evidence type="ECO:0000256" key="4">
    <source>
        <dbReference type="SAM" id="Phobius"/>
    </source>
</evidence>
<dbReference type="InterPro" id="IPR039781">
    <property type="entry name" value="Rad21/Rec8-like"/>
</dbReference>
<comment type="caution">
    <text evidence="6">The sequence shown here is derived from an EMBL/GenBank/DDBJ whole genome shotgun (WGS) entry which is preliminary data.</text>
</comment>
<sequence length="796" mass="85710">MFYSQFILAKKGPLGTIWIAAHLERKLRKNQVADTDIGVSVDSILFPDVPIALRLSSHLLLGVVRIYSRKVGYLFDDCSEALLKVKQAFRSTAVDLPPEESKAPYHSITLPETFELDDFELPDNDIFQGNYVDHHISSREQITLQDNMEGVVYSTSKFGLDERFGDGDTSGLDLDEELFLDKVAAAGDASGSADPQASVEPMTPIKQEEHHEEMAANSESMIDGVDGDADFMDHAPCTPGLVEEPNLSNIQEISACEDHLGLEDRHLTEYAVKENSANLSCENNVNNGSELLENQALTAGSNAEQPVKEYSENLSVENNMNNGSGLLENQALTDGSNADTVHSVAAEENGYHLGDMCDKQLVPDGQLPPSGVAIDPVSSSDPTVASGPSSAAVHQINAKSSVLECADEIVAASDGQTNEGNLHCMLSGMDKVEYTSGVFSDEPPLPNGISSTKVDDDVSALISICQPVPEDISPSNQRSPGAVSNNVAIPVNLEAGESQDITCLETPKTIDCLEQSVCDEDVTGSQVHVLSRCNAAQPDASKSSCEHVVNHEPPSNFSGFHLPETSKEGELHASGYSEQISKENLVKEPVPCEDIRKDSDKLIDQADNVILEDRHMEIMNSSAASALPAPEKILSMPAGLVGLPRSIFPEATPDYLVGFNEPDAGGKFISGKKRSYTESTLTEQSLNSAESSRMVRSKKSAGFIPDDDDLLSSILVGRRSSALKLKATPLPSEITSSKRARSAARMSASKRKVLMDDIMVLHGDNLAPVVMISSLATLVLLLYLIRGVGKYDIVDR</sequence>
<protein>
    <recommendedName>
        <fullName evidence="5">Rad21/Rec8-like protein N-terminal domain-containing protein</fullName>
    </recommendedName>
</protein>
<evidence type="ECO:0000256" key="1">
    <source>
        <dbReference type="ARBA" id="ARBA00004123"/>
    </source>
</evidence>
<evidence type="ECO:0000256" key="3">
    <source>
        <dbReference type="SAM" id="MobiDB-lite"/>
    </source>
</evidence>
<organism evidence="6 7">
    <name type="scientific">Datura stramonium</name>
    <name type="common">Jimsonweed</name>
    <name type="synonym">Common thornapple</name>
    <dbReference type="NCBI Taxonomy" id="4076"/>
    <lineage>
        <taxon>Eukaryota</taxon>
        <taxon>Viridiplantae</taxon>
        <taxon>Streptophyta</taxon>
        <taxon>Embryophyta</taxon>
        <taxon>Tracheophyta</taxon>
        <taxon>Spermatophyta</taxon>
        <taxon>Magnoliopsida</taxon>
        <taxon>eudicotyledons</taxon>
        <taxon>Gunneridae</taxon>
        <taxon>Pentapetalae</taxon>
        <taxon>asterids</taxon>
        <taxon>lamiids</taxon>
        <taxon>Solanales</taxon>
        <taxon>Solanaceae</taxon>
        <taxon>Solanoideae</taxon>
        <taxon>Datureae</taxon>
        <taxon>Datura</taxon>
    </lineage>
</organism>
<feature type="compositionally biased region" description="Polar residues" evidence="3">
    <location>
        <begin position="377"/>
        <end position="389"/>
    </location>
</feature>
<keyword evidence="4" id="KW-1133">Transmembrane helix</keyword>
<keyword evidence="4" id="KW-0472">Membrane</keyword>
<feature type="transmembrane region" description="Helical" evidence="4">
    <location>
        <begin position="766"/>
        <end position="785"/>
    </location>
</feature>
<reference evidence="6 7" key="1">
    <citation type="journal article" date="2021" name="BMC Genomics">
        <title>Datura genome reveals duplications of psychoactive alkaloid biosynthetic genes and high mutation rate following tissue culture.</title>
        <authorList>
            <person name="Rajewski A."/>
            <person name="Carter-House D."/>
            <person name="Stajich J."/>
            <person name="Litt A."/>
        </authorList>
    </citation>
    <scope>NUCLEOTIDE SEQUENCE [LARGE SCALE GENOMIC DNA]</scope>
    <source>
        <strain evidence="6">AR-01</strain>
    </source>
</reference>